<protein>
    <submittedName>
        <fullName evidence="1">Uncharacterized protein</fullName>
    </submittedName>
</protein>
<reference evidence="1" key="1">
    <citation type="submission" date="2014-11" db="EMBL/GenBank/DDBJ databases">
        <authorList>
            <person name="Amaro Gonzalez C."/>
        </authorList>
    </citation>
    <scope>NUCLEOTIDE SEQUENCE</scope>
</reference>
<proteinExistence type="predicted"/>
<name>A0A0E9PDZ4_ANGAN</name>
<sequence length="10" mass="1202">MVSRLAWLAR</sequence>
<evidence type="ECO:0000313" key="1">
    <source>
        <dbReference type="EMBL" id="JAH02083.1"/>
    </source>
</evidence>
<accession>A0A0E9PDZ4</accession>
<dbReference type="EMBL" id="GBXM01106494">
    <property type="protein sequence ID" value="JAH02083.1"/>
    <property type="molecule type" value="Transcribed_RNA"/>
</dbReference>
<reference evidence="1" key="2">
    <citation type="journal article" date="2015" name="Fish Shellfish Immunol.">
        <title>Early steps in the European eel (Anguilla anguilla)-Vibrio vulnificus interaction in the gills: Role of the RtxA13 toxin.</title>
        <authorList>
            <person name="Callol A."/>
            <person name="Pajuelo D."/>
            <person name="Ebbesson L."/>
            <person name="Teles M."/>
            <person name="MacKenzie S."/>
            <person name="Amaro C."/>
        </authorList>
    </citation>
    <scope>NUCLEOTIDE SEQUENCE</scope>
</reference>
<organism evidence="1">
    <name type="scientific">Anguilla anguilla</name>
    <name type="common">European freshwater eel</name>
    <name type="synonym">Muraena anguilla</name>
    <dbReference type="NCBI Taxonomy" id="7936"/>
    <lineage>
        <taxon>Eukaryota</taxon>
        <taxon>Metazoa</taxon>
        <taxon>Chordata</taxon>
        <taxon>Craniata</taxon>
        <taxon>Vertebrata</taxon>
        <taxon>Euteleostomi</taxon>
        <taxon>Actinopterygii</taxon>
        <taxon>Neopterygii</taxon>
        <taxon>Teleostei</taxon>
        <taxon>Anguilliformes</taxon>
        <taxon>Anguillidae</taxon>
        <taxon>Anguilla</taxon>
    </lineage>
</organism>